<protein>
    <submittedName>
        <fullName evidence="6">Uncharacterized protein</fullName>
    </submittedName>
</protein>
<evidence type="ECO:0000256" key="5">
    <source>
        <dbReference type="SAM" id="Phobius"/>
    </source>
</evidence>
<proteinExistence type="predicted"/>
<evidence type="ECO:0000313" key="7">
    <source>
        <dbReference type="Proteomes" id="UP000580250"/>
    </source>
</evidence>
<evidence type="ECO:0000256" key="2">
    <source>
        <dbReference type="ARBA" id="ARBA00022692"/>
    </source>
</evidence>
<dbReference type="OrthoDB" id="3222at2759"/>
<evidence type="ECO:0000256" key="3">
    <source>
        <dbReference type="ARBA" id="ARBA00022989"/>
    </source>
</evidence>
<keyword evidence="3 5" id="KW-1133">Transmembrane helix</keyword>
<feature type="transmembrane region" description="Helical" evidence="5">
    <location>
        <begin position="33"/>
        <end position="54"/>
    </location>
</feature>
<comment type="subcellular location">
    <subcellularLocation>
        <location evidence="1">Membrane</location>
        <topology evidence="1">Multi-pass membrane protein</topology>
    </subcellularLocation>
</comment>
<dbReference type="InterPro" id="IPR023271">
    <property type="entry name" value="Aquaporin-like"/>
</dbReference>
<dbReference type="Gene3D" id="1.20.1080.10">
    <property type="entry name" value="Glycerol uptake facilitator protein"/>
    <property type="match status" value="1"/>
</dbReference>
<evidence type="ECO:0000256" key="1">
    <source>
        <dbReference type="ARBA" id="ARBA00004141"/>
    </source>
</evidence>
<dbReference type="InterPro" id="IPR000425">
    <property type="entry name" value="MIP"/>
</dbReference>
<evidence type="ECO:0000256" key="4">
    <source>
        <dbReference type="ARBA" id="ARBA00023136"/>
    </source>
</evidence>
<feature type="transmembrane region" description="Helical" evidence="5">
    <location>
        <begin position="7"/>
        <end position="27"/>
    </location>
</feature>
<gene>
    <name evidence="6" type="ORF">MENT_LOCUS1618</name>
</gene>
<name>A0A6V7TMZ6_MELEN</name>
<keyword evidence="2 5" id="KW-0812">Transmembrane</keyword>
<dbReference type="GO" id="GO:0015267">
    <property type="term" value="F:channel activity"/>
    <property type="evidence" value="ECO:0007669"/>
    <property type="project" value="InterPro"/>
</dbReference>
<dbReference type="GO" id="GO:0016020">
    <property type="term" value="C:membrane"/>
    <property type="evidence" value="ECO:0007669"/>
    <property type="project" value="UniProtKB-SubCell"/>
</dbReference>
<evidence type="ECO:0000313" key="6">
    <source>
        <dbReference type="EMBL" id="CAD2126666.1"/>
    </source>
</evidence>
<comment type="caution">
    <text evidence="6">The sequence shown here is derived from an EMBL/GenBank/DDBJ whole genome shotgun (WGS) entry which is preliminary data.</text>
</comment>
<dbReference type="Proteomes" id="UP000580250">
    <property type="component" value="Unassembled WGS sequence"/>
</dbReference>
<dbReference type="SUPFAM" id="SSF81338">
    <property type="entry name" value="Aquaporin-like"/>
    <property type="match status" value="1"/>
</dbReference>
<organism evidence="6 7">
    <name type="scientific">Meloidogyne enterolobii</name>
    <name type="common">Root-knot nematode worm</name>
    <name type="synonym">Meloidogyne mayaguensis</name>
    <dbReference type="NCBI Taxonomy" id="390850"/>
    <lineage>
        <taxon>Eukaryota</taxon>
        <taxon>Metazoa</taxon>
        <taxon>Ecdysozoa</taxon>
        <taxon>Nematoda</taxon>
        <taxon>Chromadorea</taxon>
        <taxon>Rhabditida</taxon>
        <taxon>Tylenchina</taxon>
        <taxon>Tylenchomorpha</taxon>
        <taxon>Tylenchoidea</taxon>
        <taxon>Meloidogynidae</taxon>
        <taxon>Meloidogyninae</taxon>
        <taxon>Meloidogyne</taxon>
    </lineage>
</organism>
<dbReference type="EMBL" id="CAJEWN010000005">
    <property type="protein sequence ID" value="CAD2126666.1"/>
    <property type="molecule type" value="Genomic_DNA"/>
</dbReference>
<dbReference type="AlphaFoldDB" id="A0A6V7TMZ6"/>
<dbReference type="Pfam" id="PF00230">
    <property type="entry name" value="MIP"/>
    <property type="match status" value="1"/>
</dbReference>
<sequence>MISKLSAEFIGTLLLTFIGSLFGLNIISNSNAVLHAAFAHGLTVFALVSSFGHIRV</sequence>
<keyword evidence="4 5" id="KW-0472">Membrane</keyword>
<reference evidence="6 7" key="1">
    <citation type="submission" date="2020-08" db="EMBL/GenBank/DDBJ databases">
        <authorList>
            <person name="Koutsovoulos G."/>
            <person name="Danchin GJ E."/>
        </authorList>
    </citation>
    <scope>NUCLEOTIDE SEQUENCE [LARGE SCALE GENOMIC DNA]</scope>
</reference>
<accession>A0A6V7TMZ6</accession>